<dbReference type="EMBL" id="JAAAIN010001299">
    <property type="protein sequence ID" value="KAG0304508.1"/>
    <property type="molecule type" value="Genomic_DNA"/>
</dbReference>
<keyword evidence="3" id="KW-0813">Transport</keyword>
<feature type="transmembrane region" description="Helical" evidence="9">
    <location>
        <begin position="330"/>
        <end position="349"/>
    </location>
</feature>
<keyword evidence="5 9" id="KW-0812">Transmembrane</keyword>
<evidence type="ECO:0000256" key="9">
    <source>
        <dbReference type="SAM" id="Phobius"/>
    </source>
</evidence>
<feature type="transmembrane region" description="Helical" evidence="9">
    <location>
        <begin position="395"/>
        <end position="414"/>
    </location>
</feature>
<feature type="transmembrane region" description="Helical" evidence="9">
    <location>
        <begin position="426"/>
        <end position="445"/>
    </location>
</feature>
<keyword evidence="4" id="KW-1003">Cell membrane</keyword>
<dbReference type="InterPro" id="IPR036259">
    <property type="entry name" value="MFS_trans_sf"/>
</dbReference>
<evidence type="ECO:0000256" key="3">
    <source>
        <dbReference type="ARBA" id="ARBA00022448"/>
    </source>
</evidence>
<proteinExistence type="inferred from homology"/>
<sequence length="563" mass="60048">MSDKDQHPTTPASLHSKNTISDTFTTAMPEKPITTTSTPSVSIHGQLDPGLPQASNEPVNALPFKELIIVFVGLVLGVFLAALDQTIVSVCTTKIANEFKALNDVAWIGTSYLLTATAFQPLYGRFSDIFGRKSVFLFAITVFLGGSALCGASQNMTMMIVSRGISGVGAGGIMSMVMIIITDLVAPRERGKYQGIIGAVFGLSSIIGPLLGGVFTDHASWRWAFFINLPVGAITLVVVMKLLRLPHVGGSLGEKIKRIDFLGALSLVAGLVLLLLALNWGGSTHAWNSGIIIGLLCGGAAVILVFLLIEWKQAIEPIMPFHLFKTRTNVACLSSSFFLGAVFFIVMFYMPLYFQIVRQRSATAAGLEMLPIVAGLLIASILSGFMISKWGQYRPFIWIGFVLMTTGCGLLTLLEVDSGRGPQIAYMLIVGLGIGFCMQTILLAIQSAVPLKDMAVATANLTFFRTVGQVIGIAIAGTVFNNKVKSGFAPLLVIFPGIEAVASNSSLAASFGPEVEKVILDVYMAAIRNALIVGVPFGVLGFLCSLFIVHNKLRSDTGPAIME</sequence>
<feature type="compositionally biased region" description="Polar residues" evidence="8">
    <location>
        <begin position="8"/>
        <end position="20"/>
    </location>
</feature>
<feature type="region of interest" description="Disordered" evidence="8">
    <location>
        <begin position="1"/>
        <end position="20"/>
    </location>
</feature>
<dbReference type="GO" id="GO:0005886">
    <property type="term" value="C:plasma membrane"/>
    <property type="evidence" value="ECO:0007669"/>
    <property type="project" value="UniProtKB-SubCell"/>
</dbReference>
<evidence type="ECO:0000256" key="4">
    <source>
        <dbReference type="ARBA" id="ARBA00022475"/>
    </source>
</evidence>
<evidence type="ECO:0000256" key="6">
    <source>
        <dbReference type="ARBA" id="ARBA00022989"/>
    </source>
</evidence>
<dbReference type="NCBIfam" id="TIGR00711">
    <property type="entry name" value="efflux_EmrB"/>
    <property type="match status" value="1"/>
</dbReference>
<feature type="transmembrane region" description="Helical" evidence="9">
    <location>
        <begin position="135"/>
        <end position="154"/>
    </location>
</feature>
<comment type="similarity">
    <text evidence="2">Belongs to the major facilitator superfamily.</text>
</comment>
<accession>A0A9P6R167</accession>
<keyword evidence="7 9" id="KW-0472">Membrane</keyword>
<dbReference type="InterPro" id="IPR004638">
    <property type="entry name" value="EmrB-like"/>
</dbReference>
<feature type="transmembrane region" description="Helical" evidence="9">
    <location>
        <begin position="530"/>
        <end position="549"/>
    </location>
</feature>
<dbReference type="Proteomes" id="UP000823405">
    <property type="component" value="Unassembled WGS sequence"/>
</dbReference>
<dbReference type="Gene3D" id="1.20.1720.10">
    <property type="entry name" value="Multidrug resistance protein D"/>
    <property type="match status" value="1"/>
</dbReference>
<dbReference type="PROSITE" id="PS50850">
    <property type="entry name" value="MFS"/>
    <property type="match status" value="1"/>
</dbReference>
<dbReference type="InterPro" id="IPR011701">
    <property type="entry name" value="MFS"/>
</dbReference>
<dbReference type="OrthoDB" id="10021397at2759"/>
<feature type="transmembrane region" description="Helical" evidence="9">
    <location>
        <begin position="457"/>
        <end position="480"/>
    </location>
</feature>
<comment type="subcellular location">
    <subcellularLocation>
        <location evidence="1">Cell membrane</location>
        <topology evidence="1">Multi-pass membrane protein</topology>
    </subcellularLocation>
</comment>
<evidence type="ECO:0000256" key="1">
    <source>
        <dbReference type="ARBA" id="ARBA00004651"/>
    </source>
</evidence>
<dbReference type="AlphaFoldDB" id="A0A9P6R167"/>
<feature type="transmembrane region" description="Helical" evidence="9">
    <location>
        <begin position="221"/>
        <end position="240"/>
    </location>
</feature>
<feature type="transmembrane region" description="Helical" evidence="9">
    <location>
        <begin position="67"/>
        <end position="85"/>
    </location>
</feature>
<reference evidence="11" key="1">
    <citation type="journal article" date="2020" name="Fungal Divers.">
        <title>Resolving the Mortierellaceae phylogeny through synthesis of multi-gene phylogenetics and phylogenomics.</title>
        <authorList>
            <person name="Vandepol N."/>
            <person name="Liber J."/>
            <person name="Desiro A."/>
            <person name="Na H."/>
            <person name="Kennedy M."/>
            <person name="Barry K."/>
            <person name="Grigoriev I.V."/>
            <person name="Miller A.N."/>
            <person name="O'Donnell K."/>
            <person name="Stajich J.E."/>
            <person name="Bonito G."/>
        </authorList>
    </citation>
    <scope>NUCLEOTIDE SEQUENCE</scope>
    <source>
        <strain evidence="11">NVP60</strain>
    </source>
</reference>
<dbReference type="CDD" id="cd17502">
    <property type="entry name" value="MFS_Azr1_MDR_like"/>
    <property type="match status" value="1"/>
</dbReference>
<dbReference type="PANTHER" id="PTHR23501">
    <property type="entry name" value="MAJOR FACILITATOR SUPERFAMILY"/>
    <property type="match status" value="1"/>
</dbReference>
<protein>
    <recommendedName>
        <fullName evidence="10">Major facilitator superfamily (MFS) profile domain-containing protein</fullName>
    </recommendedName>
</protein>
<evidence type="ECO:0000313" key="12">
    <source>
        <dbReference type="Proteomes" id="UP000823405"/>
    </source>
</evidence>
<evidence type="ECO:0000313" key="11">
    <source>
        <dbReference type="EMBL" id="KAG0304508.1"/>
    </source>
</evidence>
<dbReference type="FunFam" id="1.20.1720.10:FF:000013">
    <property type="entry name" value="Related to multidrug resistance proteins"/>
    <property type="match status" value="1"/>
</dbReference>
<evidence type="ECO:0000256" key="2">
    <source>
        <dbReference type="ARBA" id="ARBA00008335"/>
    </source>
</evidence>
<feature type="transmembrane region" description="Helical" evidence="9">
    <location>
        <begin position="261"/>
        <end position="280"/>
    </location>
</feature>
<keyword evidence="12" id="KW-1185">Reference proteome</keyword>
<gene>
    <name evidence="11" type="ORF">BGZ97_001444</name>
</gene>
<dbReference type="PANTHER" id="PTHR23501:SF191">
    <property type="entry name" value="VACUOLAR BASIC AMINO ACID TRANSPORTER 4"/>
    <property type="match status" value="1"/>
</dbReference>
<feature type="transmembrane region" description="Helical" evidence="9">
    <location>
        <begin position="105"/>
        <end position="123"/>
    </location>
</feature>
<evidence type="ECO:0000259" key="10">
    <source>
        <dbReference type="PROSITE" id="PS50850"/>
    </source>
</evidence>
<dbReference type="InterPro" id="IPR020846">
    <property type="entry name" value="MFS_dom"/>
</dbReference>
<comment type="caution">
    <text evidence="11">The sequence shown here is derived from an EMBL/GenBank/DDBJ whole genome shotgun (WGS) entry which is preliminary data.</text>
</comment>
<feature type="transmembrane region" description="Helical" evidence="9">
    <location>
        <begin position="286"/>
        <end position="309"/>
    </location>
</feature>
<feature type="transmembrane region" description="Helical" evidence="9">
    <location>
        <begin position="369"/>
        <end position="388"/>
    </location>
</feature>
<keyword evidence="6 9" id="KW-1133">Transmembrane helix</keyword>
<dbReference type="PRINTS" id="PR01036">
    <property type="entry name" value="TCRTETB"/>
</dbReference>
<dbReference type="Pfam" id="PF07690">
    <property type="entry name" value="MFS_1"/>
    <property type="match status" value="1"/>
</dbReference>
<evidence type="ECO:0000256" key="5">
    <source>
        <dbReference type="ARBA" id="ARBA00022692"/>
    </source>
</evidence>
<dbReference type="GO" id="GO:0022857">
    <property type="term" value="F:transmembrane transporter activity"/>
    <property type="evidence" value="ECO:0007669"/>
    <property type="project" value="InterPro"/>
</dbReference>
<organism evidence="11 12">
    <name type="scientific">Linnemannia gamsii</name>
    <dbReference type="NCBI Taxonomy" id="64522"/>
    <lineage>
        <taxon>Eukaryota</taxon>
        <taxon>Fungi</taxon>
        <taxon>Fungi incertae sedis</taxon>
        <taxon>Mucoromycota</taxon>
        <taxon>Mortierellomycotina</taxon>
        <taxon>Mortierellomycetes</taxon>
        <taxon>Mortierellales</taxon>
        <taxon>Mortierellaceae</taxon>
        <taxon>Linnemannia</taxon>
    </lineage>
</organism>
<name>A0A9P6R167_9FUNG</name>
<feature type="transmembrane region" description="Helical" evidence="9">
    <location>
        <begin position="193"/>
        <end position="215"/>
    </location>
</feature>
<evidence type="ECO:0000256" key="8">
    <source>
        <dbReference type="SAM" id="MobiDB-lite"/>
    </source>
</evidence>
<feature type="transmembrane region" description="Helical" evidence="9">
    <location>
        <begin position="160"/>
        <end position="181"/>
    </location>
</feature>
<dbReference type="Gene3D" id="1.20.1250.20">
    <property type="entry name" value="MFS general substrate transporter like domains"/>
    <property type="match status" value="1"/>
</dbReference>
<evidence type="ECO:0000256" key="7">
    <source>
        <dbReference type="ARBA" id="ARBA00023136"/>
    </source>
</evidence>
<dbReference type="SUPFAM" id="SSF103473">
    <property type="entry name" value="MFS general substrate transporter"/>
    <property type="match status" value="1"/>
</dbReference>
<feature type="domain" description="Major facilitator superfamily (MFS) profile" evidence="10">
    <location>
        <begin position="70"/>
        <end position="553"/>
    </location>
</feature>